<feature type="chain" id="PRO_5022819817" evidence="1">
    <location>
        <begin position="24"/>
        <end position="156"/>
    </location>
</feature>
<dbReference type="EMBL" id="VSRR010056316">
    <property type="protein sequence ID" value="MPC81223.1"/>
    <property type="molecule type" value="Genomic_DNA"/>
</dbReference>
<proteinExistence type="predicted"/>
<evidence type="ECO:0000313" key="2">
    <source>
        <dbReference type="EMBL" id="MPC81223.1"/>
    </source>
</evidence>
<organism evidence="2 3">
    <name type="scientific">Portunus trituberculatus</name>
    <name type="common">Swimming crab</name>
    <name type="synonym">Neptunus trituberculatus</name>
    <dbReference type="NCBI Taxonomy" id="210409"/>
    <lineage>
        <taxon>Eukaryota</taxon>
        <taxon>Metazoa</taxon>
        <taxon>Ecdysozoa</taxon>
        <taxon>Arthropoda</taxon>
        <taxon>Crustacea</taxon>
        <taxon>Multicrustacea</taxon>
        <taxon>Malacostraca</taxon>
        <taxon>Eumalacostraca</taxon>
        <taxon>Eucarida</taxon>
        <taxon>Decapoda</taxon>
        <taxon>Pleocyemata</taxon>
        <taxon>Brachyura</taxon>
        <taxon>Eubrachyura</taxon>
        <taxon>Portunoidea</taxon>
        <taxon>Portunidae</taxon>
        <taxon>Portuninae</taxon>
        <taxon>Portunus</taxon>
    </lineage>
</organism>
<sequence length="156" mass="17559">MRVLTPVMLVVVMVVVVMVMVEGSSMRGGSSAYPLREGLKLVNNGYDGVVVKVDDRFPESWCNTILDRLEVSTKSYLTFPSSPGLSRWPSTRPTEIKVTRPAQARPALCVCVCVCWCRQVGKYLASLTYLFKSNKPEVLCRSDFAIQYKWPFVQQV</sequence>
<keyword evidence="1" id="KW-0732">Signal</keyword>
<comment type="caution">
    <text evidence="2">The sequence shown here is derived from an EMBL/GenBank/DDBJ whole genome shotgun (WGS) entry which is preliminary data.</text>
</comment>
<accession>A0A5B7IFZ6</accession>
<dbReference type="Proteomes" id="UP000324222">
    <property type="component" value="Unassembled WGS sequence"/>
</dbReference>
<name>A0A5B7IFZ6_PORTR</name>
<evidence type="ECO:0000256" key="1">
    <source>
        <dbReference type="SAM" id="SignalP"/>
    </source>
</evidence>
<dbReference type="AlphaFoldDB" id="A0A5B7IFZ6"/>
<keyword evidence="3" id="KW-1185">Reference proteome</keyword>
<evidence type="ECO:0000313" key="3">
    <source>
        <dbReference type="Proteomes" id="UP000324222"/>
    </source>
</evidence>
<protein>
    <submittedName>
        <fullName evidence="2">Uncharacterized protein</fullName>
    </submittedName>
</protein>
<reference evidence="2 3" key="1">
    <citation type="submission" date="2019-05" db="EMBL/GenBank/DDBJ databases">
        <title>Another draft genome of Portunus trituberculatus and its Hox gene families provides insights of decapod evolution.</title>
        <authorList>
            <person name="Jeong J.-H."/>
            <person name="Song I."/>
            <person name="Kim S."/>
            <person name="Choi T."/>
            <person name="Kim D."/>
            <person name="Ryu S."/>
            <person name="Kim W."/>
        </authorList>
    </citation>
    <scope>NUCLEOTIDE SEQUENCE [LARGE SCALE GENOMIC DNA]</scope>
    <source>
        <tissue evidence="2">Muscle</tissue>
    </source>
</reference>
<gene>
    <name evidence="2" type="ORF">E2C01_075830</name>
</gene>
<feature type="signal peptide" evidence="1">
    <location>
        <begin position="1"/>
        <end position="23"/>
    </location>
</feature>
<dbReference type="OrthoDB" id="687730at2759"/>